<sequence length="127" mass="14794">MDKLELYRPEDSIYVEKGNGTRVNYFIFDEFEIHENVISPKSAQEWHMHRAIEEVLVVTSGELTVRWKEEGGIYRETASKGMVIRVGNSVHTIENRTNEEAAFLVFRMVPDGKDKRNVIKHDKVIFP</sequence>
<accession>A0ABY7ADX1</accession>
<organism evidence="1 2">
    <name type="scientific">Lacrimispora xylanolytica</name>
    <dbReference type="NCBI Taxonomy" id="29375"/>
    <lineage>
        <taxon>Bacteria</taxon>
        <taxon>Bacillati</taxon>
        <taxon>Bacillota</taxon>
        <taxon>Clostridia</taxon>
        <taxon>Lachnospirales</taxon>
        <taxon>Lachnospiraceae</taxon>
        <taxon>Lacrimispora</taxon>
    </lineage>
</organism>
<dbReference type="RefSeq" id="WP_024836944.1">
    <property type="nucleotide sequence ID" value="NZ_CP113524.1"/>
</dbReference>
<dbReference type="Proteomes" id="UP001163115">
    <property type="component" value="Chromosome"/>
</dbReference>
<dbReference type="SUPFAM" id="SSF51182">
    <property type="entry name" value="RmlC-like cupins"/>
    <property type="match status" value="1"/>
</dbReference>
<name>A0ABY7ADX1_9FIRM</name>
<protein>
    <submittedName>
        <fullName evidence="1">Cupin domain-containing protein</fullName>
    </submittedName>
</protein>
<dbReference type="InterPro" id="IPR011051">
    <property type="entry name" value="RmlC_Cupin_sf"/>
</dbReference>
<keyword evidence="2" id="KW-1185">Reference proteome</keyword>
<dbReference type="InterPro" id="IPR014710">
    <property type="entry name" value="RmlC-like_jellyroll"/>
</dbReference>
<reference evidence="1" key="1">
    <citation type="submission" date="2022-11" db="EMBL/GenBank/DDBJ databases">
        <title>Lacrimispora xylanolytica sy1, complete genome.</title>
        <authorList>
            <person name="Choi S."/>
        </authorList>
    </citation>
    <scope>NUCLEOTIDE SEQUENCE</scope>
    <source>
        <strain evidence="1">Sy1</strain>
    </source>
</reference>
<proteinExistence type="predicted"/>
<dbReference type="EMBL" id="CP113524">
    <property type="protein sequence ID" value="WAJ24924.1"/>
    <property type="molecule type" value="Genomic_DNA"/>
</dbReference>
<gene>
    <name evidence="1" type="ORF">OW255_05300</name>
</gene>
<evidence type="ECO:0000313" key="2">
    <source>
        <dbReference type="Proteomes" id="UP001163115"/>
    </source>
</evidence>
<dbReference type="CDD" id="cd02208">
    <property type="entry name" value="cupin_RmlC-like"/>
    <property type="match status" value="1"/>
</dbReference>
<evidence type="ECO:0000313" key="1">
    <source>
        <dbReference type="EMBL" id="WAJ24924.1"/>
    </source>
</evidence>
<dbReference type="Gene3D" id="2.60.120.10">
    <property type="entry name" value="Jelly Rolls"/>
    <property type="match status" value="1"/>
</dbReference>